<keyword evidence="3" id="KW-1185">Reference proteome</keyword>
<accession>A0ABT4D302</accession>
<dbReference type="Gene3D" id="1.10.1900.10">
    <property type="entry name" value="c-terminal domain of poly(a) binding protein"/>
    <property type="match status" value="1"/>
</dbReference>
<protein>
    <recommendedName>
        <fullName evidence="4">DUF1129 family protein</fullName>
    </recommendedName>
</protein>
<evidence type="ECO:0000313" key="3">
    <source>
        <dbReference type="Proteomes" id="UP001078443"/>
    </source>
</evidence>
<feature type="transmembrane region" description="Helical" evidence="1">
    <location>
        <begin position="92"/>
        <end position="113"/>
    </location>
</feature>
<organism evidence="2 3">
    <name type="scientific">Clostridium aestuarii</name>
    <dbReference type="NCBI Taxonomy" id="338193"/>
    <lineage>
        <taxon>Bacteria</taxon>
        <taxon>Bacillati</taxon>
        <taxon>Bacillota</taxon>
        <taxon>Clostridia</taxon>
        <taxon>Eubacteriales</taxon>
        <taxon>Clostridiaceae</taxon>
        <taxon>Clostridium</taxon>
    </lineage>
</organism>
<name>A0ABT4D302_9CLOT</name>
<dbReference type="Proteomes" id="UP001078443">
    <property type="component" value="Unassembled WGS sequence"/>
</dbReference>
<evidence type="ECO:0000256" key="1">
    <source>
        <dbReference type="SAM" id="Phobius"/>
    </source>
</evidence>
<keyword evidence="1" id="KW-0472">Membrane</keyword>
<feature type="transmembrane region" description="Helical" evidence="1">
    <location>
        <begin position="194"/>
        <end position="212"/>
    </location>
</feature>
<keyword evidence="1" id="KW-0812">Transmembrane</keyword>
<evidence type="ECO:0008006" key="4">
    <source>
        <dbReference type="Google" id="ProtNLM"/>
    </source>
</evidence>
<reference evidence="2" key="1">
    <citation type="submission" date="2022-12" db="EMBL/GenBank/DDBJ databases">
        <authorList>
            <person name="Wang J."/>
        </authorList>
    </citation>
    <scope>NUCLEOTIDE SEQUENCE</scope>
    <source>
        <strain evidence="2">HY-45-18</strain>
    </source>
</reference>
<dbReference type="EMBL" id="JAPQER010000007">
    <property type="protein sequence ID" value="MCY6485517.1"/>
    <property type="molecule type" value="Genomic_DNA"/>
</dbReference>
<feature type="transmembrane region" description="Helical" evidence="1">
    <location>
        <begin position="169"/>
        <end position="188"/>
    </location>
</feature>
<keyword evidence="1" id="KW-1133">Transmembrane helix</keyword>
<dbReference type="RefSeq" id="WP_268041903.1">
    <property type="nucleotide sequence ID" value="NZ_JAPQER010000007.1"/>
</dbReference>
<sequence length="218" mass="24836">MQDLKLIRKENCEQEKSLFIDNLTVITDMVVYLQSSDLCEYDIEIMRKDLIGMALEAQFRGEKFSNVIGEDYKSFCNELILSGDIKSTKKKILNCLFGATVVIGFMFILEIFMYSCTSPKDALKFHMPITWGFVLSTLLIIVAGYGILKFIAKNSFKLSDKHSTRAINLFGISFIMTFCIIGLVKYFLRNLVIGTINYLYPLVILAVTLIVIKSLNKQ</sequence>
<evidence type="ECO:0000313" key="2">
    <source>
        <dbReference type="EMBL" id="MCY6485517.1"/>
    </source>
</evidence>
<feature type="transmembrane region" description="Helical" evidence="1">
    <location>
        <begin position="125"/>
        <end position="148"/>
    </location>
</feature>
<gene>
    <name evidence="2" type="ORF">OW763_14375</name>
</gene>
<comment type="caution">
    <text evidence="2">The sequence shown here is derived from an EMBL/GenBank/DDBJ whole genome shotgun (WGS) entry which is preliminary data.</text>
</comment>
<dbReference type="SUPFAM" id="SSF158560">
    <property type="entry name" value="BH3980-like"/>
    <property type="match status" value="1"/>
</dbReference>
<proteinExistence type="predicted"/>